<dbReference type="CDD" id="cd07818">
    <property type="entry name" value="SRPBCC_1"/>
    <property type="match status" value="1"/>
</dbReference>
<gene>
    <name evidence="2" type="ORF">ENJ89_09570</name>
</gene>
<feature type="transmembrane region" description="Helical" evidence="1">
    <location>
        <begin position="6"/>
        <end position="25"/>
    </location>
</feature>
<evidence type="ECO:0000256" key="1">
    <source>
        <dbReference type="SAM" id="Phobius"/>
    </source>
</evidence>
<proteinExistence type="predicted"/>
<name>A0A7V5UFK3_CALAY</name>
<dbReference type="Gene3D" id="3.30.530.20">
    <property type="match status" value="1"/>
</dbReference>
<sequence length="187" mass="21277">MKILKWFTIFIGSLFVLIMIGQFILPTTYRVERRIEVNAPVDSVFKAVANLHEFLKWNPWSAREPQAKNTITGSGDEVGSAWEWQGTKIGKGSQTISEIIPNRIVRSHLRFTEEGRTIESELEWRFIPQGESTKVIWANYGNLDIFLGAYYGLFLDSMLGPDLEEGLSNLKRYVEKGILPQPASPTN</sequence>
<reference evidence="2" key="1">
    <citation type="journal article" date="2020" name="mSystems">
        <title>Genome- and Community-Level Interaction Insights into Carbon Utilization and Element Cycling Functions of Hydrothermarchaeota in Hydrothermal Sediment.</title>
        <authorList>
            <person name="Zhou Z."/>
            <person name="Liu Y."/>
            <person name="Xu W."/>
            <person name="Pan J."/>
            <person name="Luo Z.H."/>
            <person name="Li M."/>
        </authorList>
    </citation>
    <scope>NUCLEOTIDE SEQUENCE [LARGE SCALE GENOMIC DNA]</scope>
    <source>
        <strain evidence="2">HyVt-527</strain>
    </source>
</reference>
<accession>A0A7V5UFK3</accession>
<dbReference type="Proteomes" id="UP000886124">
    <property type="component" value="Unassembled WGS sequence"/>
</dbReference>
<dbReference type="SUPFAM" id="SSF55961">
    <property type="entry name" value="Bet v1-like"/>
    <property type="match status" value="1"/>
</dbReference>
<keyword evidence="1" id="KW-0812">Transmembrane</keyword>
<organism evidence="2">
    <name type="scientific">Caldithrix abyssi</name>
    <dbReference type="NCBI Taxonomy" id="187145"/>
    <lineage>
        <taxon>Bacteria</taxon>
        <taxon>Pseudomonadati</taxon>
        <taxon>Calditrichota</taxon>
        <taxon>Calditrichia</taxon>
        <taxon>Calditrichales</taxon>
        <taxon>Calditrichaceae</taxon>
        <taxon>Caldithrix</taxon>
    </lineage>
</organism>
<dbReference type="Pfam" id="PF10604">
    <property type="entry name" value="Polyketide_cyc2"/>
    <property type="match status" value="1"/>
</dbReference>
<dbReference type="AlphaFoldDB" id="A0A7V5UFK3"/>
<dbReference type="EMBL" id="DROD01000608">
    <property type="protein sequence ID" value="HHJ53430.1"/>
    <property type="molecule type" value="Genomic_DNA"/>
</dbReference>
<dbReference type="InterPro" id="IPR019587">
    <property type="entry name" value="Polyketide_cyclase/dehydratase"/>
</dbReference>
<keyword evidence="1" id="KW-0472">Membrane</keyword>
<keyword evidence="1" id="KW-1133">Transmembrane helix</keyword>
<protein>
    <recommendedName>
        <fullName evidence="3">Polyketide cyclase</fullName>
    </recommendedName>
</protein>
<evidence type="ECO:0000313" key="2">
    <source>
        <dbReference type="EMBL" id="HHJ53430.1"/>
    </source>
</evidence>
<dbReference type="InterPro" id="IPR023393">
    <property type="entry name" value="START-like_dom_sf"/>
</dbReference>
<evidence type="ECO:0008006" key="3">
    <source>
        <dbReference type="Google" id="ProtNLM"/>
    </source>
</evidence>
<comment type="caution">
    <text evidence="2">The sequence shown here is derived from an EMBL/GenBank/DDBJ whole genome shotgun (WGS) entry which is preliminary data.</text>
</comment>